<proteinExistence type="predicted"/>
<name>A0A0G4EP44_VITBC</name>
<reference evidence="3 4" key="1">
    <citation type="submission" date="2014-11" db="EMBL/GenBank/DDBJ databases">
        <authorList>
            <person name="Zhu J."/>
            <person name="Qi W."/>
            <person name="Song R."/>
        </authorList>
    </citation>
    <scope>NUCLEOTIDE SEQUENCE [LARGE SCALE GENOMIC DNA]</scope>
</reference>
<organism evidence="3 4">
    <name type="scientific">Vitrella brassicaformis (strain CCMP3155)</name>
    <dbReference type="NCBI Taxonomy" id="1169540"/>
    <lineage>
        <taxon>Eukaryota</taxon>
        <taxon>Sar</taxon>
        <taxon>Alveolata</taxon>
        <taxon>Colpodellida</taxon>
        <taxon>Vitrellaceae</taxon>
        <taxon>Vitrella</taxon>
    </lineage>
</organism>
<protein>
    <submittedName>
        <fullName evidence="3">Uncharacterized protein</fullName>
    </submittedName>
</protein>
<dbReference type="EMBL" id="CDMY01000284">
    <property type="protein sequence ID" value="CEL99581.1"/>
    <property type="molecule type" value="Genomic_DNA"/>
</dbReference>
<dbReference type="AlphaFoldDB" id="A0A0G4EP44"/>
<dbReference type="OMA" id="RCSITAK"/>
<accession>A0A0G4EP44</accession>
<evidence type="ECO:0000256" key="2">
    <source>
        <dbReference type="SAM" id="Phobius"/>
    </source>
</evidence>
<dbReference type="Proteomes" id="UP000041254">
    <property type="component" value="Unassembled WGS sequence"/>
</dbReference>
<gene>
    <name evidence="3" type="ORF">Vbra_1497</name>
</gene>
<evidence type="ECO:0000256" key="1">
    <source>
        <dbReference type="SAM" id="MobiDB-lite"/>
    </source>
</evidence>
<feature type="compositionally biased region" description="Polar residues" evidence="1">
    <location>
        <begin position="423"/>
        <end position="449"/>
    </location>
</feature>
<feature type="transmembrane region" description="Helical" evidence="2">
    <location>
        <begin position="339"/>
        <end position="359"/>
    </location>
</feature>
<keyword evidence="2" id="KW-0812">Transmembrane</keyword>
<sequence length="491" mass="53749">MGQLLRKLRECFLVGRAYTTNKKVSVECLPLQVLFLVSCAVILLYVATSMLLFHSYARFEAPTGTFNVWGDLNARTPSTLEPYCDGSAEGREFAPLKGGSTGGLLFANISCPSLNAADIYRISGNEALVFTSRITAQETDGCASIDAMDLNEPISSFYGRTYQYTSPLTNETQTKPCVETTFVNGVEQFQLSLIHTISTSFLGGGEETFNIPCVLEGTNRRFEKGEIVRFTVGDLLKAAHKTLDDLNPQRFPMVPGKEARYRHTGGALLLTFTYKNFVNLNFWDFSKRCSITAKMQEGVWGFTGLQRSPNLEQMQSQVEMGFVLRISFVAGGRLGQFDAIALIMALVSGVVLVFSAGIATDVLGHFIFDNWDEVIKDTSEVKLQMKRGFSRGKYSPSHSNVEDKTAQPSPHNAAAPPLPLQQEPTNANSNGNMTHSKQHGESTNGTSASPPRKRSTAAVLPIHTGEVQDDLDCGLHDGDHVEDGRDGASNR</sequence>
<evidence type="ECO:0000313" key="4">
    <source>
        <dbReference type="Proteomes" id="UP000041254"/>
    </source>
</evidence>
<evidence type="ECO:0000313" key="3">
    <source>
        <dbReference type="EMBL" id="CEL99581.1"/>
    </source>
</evidence>
<feature type="region of interest" description="Disordered" evidence="1">
    <location>
        <begin position="391"/>
        <end position="491"/>
    </location>
</feature>
<keyword evidence="4" id="KW-1185">Reference proteome</keyword>
<dbReference type="VEuPathDB" id="CryptoDB:Vbra_1497"/>
<dbReference type="PhylomeDB" id="A0A0G4EP44"/>
<keyword evidence="2" id="KW-0472">Membrane</keyword>
<feature type="transmembrane region" description="Helical" evidence="2">
    <location>
        <begin position="33"/>
        <end position="53"/>
    </location>
</feature>
<feature type="compositionally biased region" description="Basic and acidic residues" evidence="1">
    <location>
        <begin position="473"/>
        <end position="491"/>
    </location>
</feature>
<dbReference type="InParanoid" id="A0A0G4EP44"/>
<keyword evidence="2" id="KW-1133">Transmembrane helix</keyword>